<dbReference type="RefSeq" id="WP_148062289.1">
    <property type="nucleotide sequence ID" value="NZ_VRYZ01000001.1"/>
</dbReference>
<evidence type="ECO:0000259" key="4">
    <source>
        <dbReference type="PROSITE" id="PS50125"/>
    </source>
</evidence>
<dbReference type="InterPro" id="IPR011990">
    <property type="entry name" value="TPR-like_helical_dom_sf"/>
</dbReference>
<dbReference type="SUPFAM" id="SSF52540">
    <property type="entry name" value="P-loop containing nucleoside triphosphate hydrolases"/>
    <property type="match status" value="1"/>
</dbReference>
<evidence type="ECO:0000256" key="3">
    <source>
        <dbReference type="SAM" id="Phobius"/>
    </source>
</evidence>
<dbReference type="PANTHER" id="PTHR16305:SF28">
    <property type="entry name" value="GUANYLATE CYCLASE DOMAIN-CONTAINING PROTEIN"/>
    <property type="match status" value="1"/>
</dbReference>
<dbReference type="GO" id="GO:0005737">
    <property type="term" value="C:cytoplasm"/>
    <property type="evidence" value="ECO:0007669"/>
    <property type="project" value="TreeGrafter"/>
</dbReference>
<reference evidence="5 6" key="1">
    <citation type="submission" date="2019-08" db="EMBL/GenBank/DDBJ databases">
        <title>Parahaliea maris sp. nov., isolated from the surface seawater.</title>
        <authorList>
            <person name="Liu Y."/>
        </authorList>
    </citation>
    <scope>NUCLEOTIDE SEQUENCE [LARGE SCALE GENOMIC DNA]</scope>
    <source>
        <strain evidence="5 6">S2-26</strain>
    </source>
</reference>
<dbReference type="EMBL" id="VRYZ01000001">
    <property type="protein sequence ID" value="TXS94433.1"/>
    <property type="molecule type" value="Genomic_DNA"/>
</dbReference>
<keyword evidence="3" id="KW-0472">Membrane</keyword>
<dbReference type="Pfam" id="PF13191">
    <property type="entry name" value="AAA_16"/>
    <property type="match status" value="1"/>
</dbReference>
<feature type="transmembrane region" description="Helical" evidence="3">
    <location>
        <begin position="23"/>
        <end position="41"/>
    </location>
</feature>
<dbReference type="OrthoDB" id="5712116at2"/>
<name>A0A5C9A0N8_9GAMM</name>
<keyword evidence="3" id="KW-0812">Transmembrane</keyword>
<feature type="transmembrane region" description="Helical" evidence="3">
    <location>
        <begin position="53"/>
        <end position="73"/>
    </location>
</feature>
<evidence type="ECO:0000256" key="2">
    <source>
        <dbReference type="ARBA" id="ARBA00022840"/>
    </source>
</evidence>
<keyword evidence="3" id="KW-1133">Transmembrane helix</keyword>
<organism evidence="5 6">
    <name type="scientific">Parahaliea aestuarii</name>
    <dbReference type="NCBI Taxonomy" id="1852021"/>
    <lineage>
        <taxon>Bacteria</taxon>
        <taxon>Pseudomonadati</taxon>
        <taxon>Pseudomonadota</taxon>
        <taxon>Gammaproteobacteria</taxon>
        <taxon>Cellvibrionales</taxon>
        <taxon>Halieaceae</taxon>
        <taxon>Parahaliea</taxon>
    </lineage>
</organism>
<dbReference type="GO" id="GO:0035556">
    <property type="term" value="P:intracellular signal transduction"/>
    <property type="evidence" value="ECO:0007669"/>
    <property type="project" value="InterPro"/>
</dbReference>
<keyword evidence="2" id="KW-0067">ATP-binding</keyword>
<dbReference type="Proteomes" id="UP000321933">
    <property type="component" value="Unassembled WGS sequence"/>
</dbReference>
<dbReference type="PROSITE" id="PS50125">
    <property type="entry name" value="GUANYLATE_CYCLASE_2"/>
    <property type="match status" value="1"/>
</dbReference>
<dbReference type="AlphaFoldDB" id="A0A5C9A0N8"/>
<protein>
    <submittedName>
        <fullName evidence="5">AAA family ATPase</fullName>
    </submittedName>
</protein>
<evidence type="ECO:0000313" key="6">
    <source>
        <dbReference type="Proteomes" id="UP000321933"/>
    </source>
</evidence>
<dbReference type="InterPro" id="IPR029787">
    <property type="entry name" value="Nucleotide_cyclase"/>
</dbReference>
<feature type="domain" description="Guanylate cyclase" evidence="4">
    <location>
        <begin position="118"/>
        <end position="255"/>
    </location>
</feature>
<dbReference type="GO" id="GO:0009190">
    <property type="term" value="P:cyclic nucleotide biosynthetic process"/>
    <property type="evidence" value="ECO:0007669"/>
    <property type="project" value="InterPro"/>
</dbReference>
<dbReference type="Gene3D" id="3.30.70.1230">
    <property type="entry name" value="Nucleotide cyclase"/>
    <property type="match status" value="1"/>
</dbReference>
<dbReference type="CDD" id="cd07302">
    <property type="entry name" value="CHD"/>
    <property type="match status" value="1"/>
</dbReference>
<keyword evidence="6" id="KW-1185">Reference proteome</keyword>
<dbReference type="PANTHER" id="PTHR16305">
    <property type="entry name" value="TESTICULAR SOLUBLE ADENYLYL CYCLASE"/>
    <property type="match status" value="1"/>
</dbReference>
<comment type="caution">
    <text evidence="5">The sequence shown here is derived from an EMBL/GenBank/DDBJ whole genome shotgun (WGS) entry which is preliminary data.</text>
</comment>
<dbReference type="SUPFAM" id="SSF55073">
    <property type="entry name" value="Nucleotide cyclase"/>
    <property type="match status" value="1"/>
</dbReference>
<dbReference type="GO" id="GO:0004016">
    <property type="term" value="F:adenylate cyclase activity"/>
    <property type="evidence" value="ECO:0007669"/>
    <property type="project" value="UniProtKB-ARBA"/>
</dbReference>
<proteinExistence type="predicted"/>
<sequence>MADPQQAEPAAGTWRRELRNHPVIRVGGAYCVAAWLLMQIGEIVLPSFDAPAWIMQTLIGVLVAALPVVLILARFTRLPSLVGLAKPVPSPVQFQARPDPVQEAGDILRLKSASLAVPMDLSESRQVTTLVVSLQGLLRGREDPEILLGFVAGIEQDIAQAVAGYEGTRMPSGRNEIVVAFGFPLAHEDDARRAARLSRELLDLVRAHDIADGPDTRVISRAGLHSATIIIDEGAGDADVMSLLGDTVSVAGFLQASAAEGETAVSEDTRTLLRSGFFLEEVARQSHPRLGQAVAVYQLGRELSADLANVMADHGELFGREHERSLVMQQWRTVLEGESEYVLIKGEPGMGKTSLLFDVVRELVAQDKAQLMLLTCEPYYRESPFRPLLNFFESNVFLGERLSPAQRLERLQEFVGNVLQEGDEEAVPLLAALLSNSDEDMRLANDNSSKRVREKTLALLVSLMERFSARKPLILAVEDLHWADPSTRDLIESLLAYDPSTPILGLFTARPEFEPAWANLPDVIELNLNKLPARVATELVQRQVGEEKLPERLVQQIIDHAGGIPLYLEQLTHSLLESRQTGVAGEGLAIPATLKASLAARIDHLGAAKPLLQLCSVIGFEFSYELLRAVCADSEEKLLRRVMSSIVNAGLIFQKGAFPEATFKFKHRLIMEVASQSLLRRTRQRLHQAIADKLEADFPEICQQQPMLVAHHCSRAGNADCAISYWIRAAQLSQAKFANEEAVAQVQRGLAALKDVSDTERRNQYEITLQNLMGMIRLATQGYTNPEVRVAFERALELSDKVEQTPTLFKMIVGLWMYYLIRGEYDRALELADQLLRLAAAIDEPPEWLQANYCAGYSHYYRGEIPTTLEYFQRALSYIDAEADFTRQTPSRDDTRPHLFCMHALALWSHGDPRAADDSLARALSWAREHGQPYCLVWVLFFSTWLQHMRGRKDEAALYAGEMIDICQARGFSFFIPLGLFFRADVLEDPVQRLASMREYLGVTLAVGARSGSAYLRAVIVGELIDQGLLDEADALASENAAYIDAQGEWLYSSENQRMQARIAVLLDGDTRRSEALLIDAINQAREVNNLPFALTCALSLYDLPDSRPAARCLLEALLARYVSEDNSEDYRRALAIVNEDTKHGLSVEEVSR</sequence>
<dbReference type="InterPro" id="IPR027417">
    <property type="entry name" value="P-loop_NTPase"/>
</dbReference>
<dbReference type="Gene3D" id="3.40.50.300">
    <property type="entry name" value="P-loop containing nucleotide triphosphate hydrolases"/>
    <property type="match status" value="1"/>
</dbReference>
<dbReference type="InterPro" id="IPR041664">
    <property type="entry name" value="AAA_16"/>
</dbReference>
<dbReference type="Gene3D" id="1.25.40.10">
    <property type="entry name" value="Tetratricopeptide repeat domain"/>
    <property type="match status" value="1"/>
</dbReference>
<dbReference type="InterPro" id="IPR001054">
    <property type="entry name" value="A/G_cyclase"/>
</dbReference>
<dbReference type="GO" id="GO:0005524">
    <property type="term" value="F:ATP binding"/>
    <property type="evidence" value="ECO:0007669"/>
    <property type="project" value="UniProtKB-KW"/>
</dbReference>
<evidence type="ECO:0000313" key="5">
    <source>
        <dbReference type="EMBL" id="TXS94433.1"/>
    </source>
</evidence>
<accession>A0A5C9A0N8</accession>
<dbReference type="SUPFAM" id="SSF48452">
    <property type="entry name" value="TPR-like"/>
    <property type="match status" value="1"/>
</dbReference>
<keyword evidence="1" id="KW-0547">Nucleotide-binding</keyword>
<gene>
    <name evidence="5" type="ORF">FVW59_00495</name>
</gene>
<evidence type="ECO:0000256" key="1">
    <source>
        <dbReference type="ARBA" id="ARBA00022741"/>
    </source>
</evidence>